<comment type="caution">
    <text evidence="2">The sequence shown here is derived from an EMBL/GenBank/DDBJ whole genome shotgun (WGS) entry which is preliminary data.</text>
</comment>
<sequence>MITQATILSTKKLLPAVKNDLQQHHFNVIDESFISFKNIVNFEKSSCINVADEVIVFTSVNAVKAYIENVQHFFIAPTYKRVYCLSGQTLIAAKQLSNITIEGVAENALALARLITADKNIEAVTFFCGDHRRDDLQHHLQQNNVLVNEVVLYESILTPLSINEPIDGLLFFSPSAIDSYLLKNTIAAVTACFCIGDTTAQHLQQKIARQAIVAAQPSQEAIATCVYQFYNKKIA</sequence>
<keyword evidence="3" id="KW-1185">Reference proteome</keyword>
<evidence type="ECO:0000313" key="2">
    <source>
        <dbReference type="EMBL" id="MFC4261754.1"/>
    </source>
</evidence>
<dbReference type="InterPro" id="IPR036108">
    <property type="entry name" value="4pyrrol_syn_uPrphyn_synt_sf"/>
</dbReference>
<evidence type="ECO:0000259" key="1">
    <source>
        <dbReference type="Pfam" id="PF02602"/>
    </source>
</evidence>
<gene>
    <name evidence="2" type="ORF">ACFOWM_02595</name>
</gene>
<evidence type="ECO:0000313" key="3">
    <source>
        <dbReference type="Proteomes" id="UP001595907"/>
    </source>
</evidence>
<organism evidence="2 3">
    <name type="scientific">Ferruginibacter yonginensis</name>
    <dbReference type="NCBI Taxonomy" id="1310416"/>
    <lineage>
        <taxon>Bacteria</taxon>
        <taxon>Pseudomonadati</taxon>
        <taxon>Bacteroidota</taxon>
        <taxon>Chitinophagia</taxon>
        <taxon>Chitinophagales</taxon>
        <taxon>Chitinophagaceae</taxon>
        <taxon>Ferruginibacter</taxon>
    </lineage>
</organism>
<reference evidence="3" key="1">
    <citation type="journal article" date="2019" name="Int. J. Syst. Evol. Microbiol.">
        <title>The Global Catalogue of Microorganisms (GCM) 10K type strain sequencing project: providing services to taxonomists for standard genome sequencing and annotation.</title>
        <authorList>
            <consortium name="The Broad Institute Genomics Platform"/>
            <consortium name="The Broad Institute Genome Sequencing Center for Infectious Disease"/>
            <person name="Wu L."/>
            <person name="Ma J."/>
        </authorList>
    </citation>
    <scope>NUCLEOTIDE SEQUENCE [LARGE SCALE GENOMIC DNA]</scope>
    <source>
        <strain evidence="3">CECT 8289</strain>
    </source>
</reference>
<dbReference type="PANTHER" id="PTHR12390:SF0">
    <property type="entry name" value="UROPORPHYRINOGEN-III SYNTHASE"/>
    <property type="match status" value="1"/>
</dbReference>
<accession>A0ABV8QRU2</accession>
<dbReference type="InterPro" id="IPR003754">
    <property type="entry name" value="4pyrrol_synth_uPrphyn_synth"/>
</dbReference>
<dbReference type="RefSeq" id="WP_379706688.1">
    <property type="nucleotide sequence ID" value="NZ_JBHSCZ010000001.1"/>
</dbReference>
<proteinExistence type="predicted"/>
<dbReference type="InterPro" id="IPR039793">
    <property type="entry name" value="UROS/Hem4"/>
</dbReference>
<dbReference type="EMBL" id="JBHSCZ010000001">
    <property type="protein sequence ID" value="MFC4261754.1"/>
    <property type="molecule type" value="Genomic_DNA"/>
</dbReference>
<dbReference type="CDD" id="cd06578">
    <property type="entry name" value="HemD"/>
    <property type="match status" value="1"/>
</dbReference>
<feature type="domain" description="Tetrapyrrole biosynthesis uroporphyrinogen III synthase" evidence="1">
    <location>
        <begin position="20"/>
        <end position="222"/>
    </location>
</feature>
<dbReference type="Proteomes" id="UP001595907">
    <property type="component" value="Unassembled WGS sequence"/>
</dbReference>
<dbReference type="Pfam" id="PF02602">
    <property type="entry name" value="HEM4"/>
    <property type="match status" value="1"/>
</dbReference>
<dbReference type="Gene3D" id="3.40.50.10090">
    <property type="match status" value="2"/>
</dbReference>
<protein>
    <submittedName>
        <fullName evidence="2">Uroporphyrinogen-III synthase</fullName>
    </submittedName>
</protein>
<dbReference type="SUPFAM" id="SSF69618">
    <property type="entry name" value="HemD-like"/>
    <property type="match status" value="1"/>
</dbReference>
<dbReference type="PANTHER" id="PTHR12390">
    <property type="entry name" value="UROPORPHYRINOGEN III SYNTHASE"/>
    <property type="match status" value="1"/>
</dbReference>
<name>A0ABV8QRU2_9BACT</name>